<reference evidence="1" key="1">
    <citation type="submission" date="2020-03" db="EMBL/GenBank/DDBJ databases">
        <title>The deep terrestrial virosphere.</title>
        <authorList>
            <person name="Holmfeldt K."/>
            <person name="Nilsson E."/>
            <person name="Simone D."/>
            <person name="Lopez-Fernandez M."/>
            <person name="Wu X."/>
            <person name="de Brujin I."/>
            <person name="Lundin D."/>
            <person name="Andersson A."/>
            <person name="Bertilsson S."/>
            <person name="Dopson M."/>
        </authorList>
    </citation>
    <scope>NUCLEOTIDE SEQUENCE</scope>
    <source>
        <strain evidence="2">MM415A02562</strain>
        <strain evidence="1">MM415B01538</strain>
    </source>
</reference>
<organism evidence="1">
    <name type="scientific">viral metagenome</name>
    <dbReference type="NCBI Taxonomy" id="1070528"/>
    <lineage>
        <taxon>unclassified sequences</taxon>
        <taxon>metagenomes</taxon>
        <taxon>organismal metagenomes</taxon>
    </lineage>
</organism>
<dbReference type="Pfam" id="PF17236">
    <property type="entry name" value="SU10_MCP"/>
    <property type="match status" value="1"/>
</dbReference>
<gene>
    <name evidence="2" type="ORF">MM415A02562_0008</name>
    <name evidence="1" type="ORF">MM415B01538_0012</name>
</gene>
<sequence length="104" mass="11871">MFPKDKTYGIAITQYLSPHGSINLIKDVELEYRGSVAYSTYYGGYAYAMELEDCIYRYLQGRDVQMETDIQHPGDDSYKDQYICEVGIEVHNESKHGRLTGVTG</sequence>
<name>A0A6M3IKP6_9ZZZZ</name>
<dbReference type="InterPro" id="IPR035198">
    <property type="entry name" value="SU10_MCP"/>
</dbReference>
<dbReference type="EMBL" id="MT141988">
    <property type="protein sequence ID" value="QJA72921.1"/>
    <property type="molecule type" value="Genomic_DNA"/>
</dbReference>
<dbReference type="EMBL" id="MT141298">
    <property type="protein sequence ID" value="QJA57905.1"/>
    <property type="molecule type" value="Genomic_DNA"/>
</dbReference>
<dbReference type="AlphaFoldDB" id="A0A6M3IKP6"/>
<accession>A0A6M3IKP6</accession>
<proteinExistence type="predicted"/>
<evidence type="ECO:0000313" key="2">
    <source>
        <dbReference type="EMBL" id="QJA72921.1"/>
    </source>
</evidence>
<evidence type="ECO:0000313" key="1">
    <source>
        <dbReference type="EMBL" id="QJA57905.1"/>
    </source>
</evidence>
<protein>
    <submittedName>
        <fullName evidence="1">Putative structural protein</fullName>
    </submittedName>
</protein>